<evidence type="ECO:0000256" key="1">
    <source>
        <dbReference type="SAM" id="MobiDB-lite"/>
    </source>
</evidence>
<dbReference type="Gramene" id="PVH31152">
    <property type="protein sequence ID" value="PVH31152"/>
    <property type="gene ID" value="PAHAL_9G068000"/>
</dbReference>
<feature type="region of interest" description="Disordered" evidence="1">
    <location>
        <begin position="78"/>
        <end position="162"/>
    </location>
</feature>
<dbReference type="Proteomes" id="UP000243499">
    <property type="component" value="Chromosome 9"/>
</dbReference>
<evidence type="ECO:0000313" key="2">
    <source>
        <dbReference type="EMBL" id="PVH31152.1"/>
    </source>
</evidence>
<organism evidence="2">
    <name type="scientific">Panicum hallii</name>
    <dbReference type="NCBI Taxonomy" id="206008"/>
    <lineage>
        <taxon>Eukaryota</taxon>
        <taxon>Viridiplantae</taxon>
        <taxon>Streptophyta</taxon>
        <taxon>Embryophyta</taxon>
        <taxon>Tracheophyta</taxon>
        <taxon>Spermatophyta</taxon>
        <taxon>Magnoliopsida</taxon>
        <taxon>Liliopsida</taxon>
        <taxon>Poales</taxon>
        <taxon>Poaceae</taxon>
        <taxon>PACMAD clade</taxon>
        <taxon>Panicoideae</taxon>
        <taxon>Panicodae</taxon>
        <taxon>Paniceae</taxon>
        <taxon>Panicinae</taxon>
        <taxon>Panicum</taxon>
        <taxon>Panicum sect. Panicum</taxon>
    </lineage>
</organism>
<name>A0A2T8I0L2_9POAL</name>
<accession>A0A2T8I0L2</accession>
<dbReference type="EMBL" id="CM008054">
    <property type="protein sequence ID" value="PVH31152.1"/>
    <property type="molecule type" value="Genomic_DNA"/>
</dbReference>
<proteinExistence type="predicted"/>
<protein>
    <submittedName>
        <fullName evidence="2">Uncharacterized protein</fullName>
    </submittedName>
</protein>
<reference evidence="2" key="1">
    <citation type="submission" date="2018-04" db="EMBL/GenBank/DDBJ databases">
        <title>WGS assembly of Panicum hallii.</title>
        <authorList>
            <person name="Lovell J."/>
            <person name="Jenkins J."/>
            <person name="Lowry D."/>
            <person name="Mamidi S."/>
            <person name="Sreedasyam A."/>
            <person name="Weng X."/>
            <person name="Barry K."/>
            <person name="Bonette J."/>
            <person name="Campitelli B."/>
            <person name="Daum C."/>
            <person name="Gordon S."/>
            <person name="Gould B."/>
            <person name="Lipzen A."/>
            <person name="Macqueen A."/>
            <person name="Palacio-Mejia J."/>
            <person name="Plott C."/>
            <person name="Shakirov E."/>
            <person name="Shu S."/>
            <person name="Yoshinaga Y."/>
            <person name="Zane M."/>
            <person name="Rokhsar D."/>
            <person name="Grimwood J."/>
            <person name="Schmutz J."/>
            <person name="Juenger T."/>
        </authorList>
    </citation>
    <scope>NUCLEOTIDE SEQUENCE [LARGE SCALE GENOMIC DNA]</scope>
    <source>
        <strain evidence="2">FIL2</strain>
    </source>
</reference>
<gene>
    <name evidence="2" type="ORF">PAHAL_9G068000</name>
</gene>
<feature type="compositionally biased region" description="Basic residues" evidence="1">
    <location>
        <begin position="147"/>
        <end position="162"/>
    </location>
</feature>
<sequence length="162" mass="18300">MHDRLMKCRVEATGGTISITMQTVPPPRVRSLLGLRHQQLGVAHRPRPRSARRLPCSISFPVHTAAPRLPCFYIPYKPRRSGRLRVPPGTIPPPARRNRQGPSRQPSRWGPPRRRCCPRSGAGRRRGEGRCAAGGGAAARRREGGGPRRRRRPGGWRRWRRP</sequence>
<dbReference type="AlphaFoldDB" id="A0A2T8I0L2"/>